<evidence type="ECO:0000259" key="1">
    <source>
        <dbReference type="Pfam" id="PF08031"/>
    </source>
</evidence>
<evidence type="ECO:0000313" key="3">
    <source>
        <dbReference type="Proteomes" id="UP000001745"/>
    </source>
</evidence>
<dbReference type="OrthoDB" id="9983560at2759"/>
<dbReference type="GO" id="GO:0050660">
    <property type="term" value="F:flavin adenine dinucleotide binding"/>
    <property type="evidence" value="ECO:0007669"/>
    <property type="project" value="InterPro"/>
</dbReference>
<dbReference type="EMBL" id="EQ962655">
    <property type="protein sequence ID" value="EED18811.1"/>
    <property type="molecule type" value="Genomic_DNA"/>
</dbReference>
<proteinExistence type="predicted"/>
<dbReference type="AlphaFoldDB" id="B8MCJ5"/>
<keyword evidence="3" id="KW-1185">Reference proteome</keyword>
<dbReference type="Pfam" id="PF08031">
    <property type="entry name" value="BBE"/>
    <property type="match status" value="1"/>
</dbReference>
<dbReference type="VEuPathDB" id="FungiDB:TSTA_125270"/>
<dbReference type="InterPro" id="IPR016169">
    <property type="entry name" value="FAD-bd_PCMH_sub2"/>
</dbReference>
<dbReference type="STRING" id="441959.B8MCJ5"/>
<name>B8MCJ5_TALSN</name>
<reference evidence="3" key="1">
    <citation type="journal article" date="2015" name="Genome Announc.">
        <title>Genome sequence of the AIDS-associated pathogen Penicillium marneffei (ATCC18224) and its near taxonomic relative Talaromyces stipitatus (ATCC10500).</title>
        <authorList>
            <person name="Nierman W.C."/>
            <person name="Fedorova-Abrams N.D."/>
            <person name="Andrianopoulos A."/>
        </authorList>
    </citation>
    <scope>NUCLEOTIDE SEQUENCE [LARGE SCALE GENOMIC DNA]</scope>
    <source>
        <strain evidence="3">ATCC 10500 / CBS 375.48 / QM 6759 / NRRL 1006</strain>
    </source>
</reference>
<evidence type="ECO:0000313" key="2">
    <source>
        <dbReference type="EMBL" id="EED18811.1"/>
    </source>
</evidence>
<dbReference type="GO" id="GO:0016491">
    <property type="term" value="F:oxidoreductase activity"/>
    <property type="evidence" value="ECO:0007669"/>
    <property type="project" value="InterPro"/>
</dbReference>
<dbReference type="Gene3D" id="3.40.462.20">
    <property type="match status" value="1"/>
</dbReference>
<dbReference type="eggNOG" id="ENOG502SIKZ">
    <property type="taxonomic scope" value="Eukaryota"/>
</dbReference>
<accession>B8MCJ5</accession>
<organism evidence="2 3">
    <name type="scientific">Talaromyces stipitatus (strain ATCC 10500 / CBS 375.48 / QM 6759 / NRRL 1006)</name>
    <name type="common">Penicillium stipitatum</name>
    <dbReference type="NCBI Taxonomy" id="441959"/>
    <lineage>
        <taxon>Eukaryota</taxon>
        <taxon>Fungi</taxon>
        <taxon>Dikarya</taxon>
        <taxon>Ascomycota</taxon>
        <taxon>Pezizomycotina</taxon>
        <taxon>Eurotiomycetes</taxon>
        <taxon>Eurotiomycetidae</taxon>
        <taxon>Eurotiales</taxon>
        <taxon>Trichocomaceae</taxon>
        <taxon>Talaromyces</taxon>
        <taxon>Talaromyces sect. Talaromyces</taxon>
    </lineage>
</organism>
<protein>
    <recommendedName>
        <fullName evidence="1">Berberine/berberine-like domain-containing protein</fullName>
    </recommendedName>
</protein>
<dbReference type="Proteomes" id="UP000001745">
    <property type="component" value="Unassembled WGS sequence"/>
</dbReference>
<dbReference type="OMA" id="CEVIHAS"/>
<dbReference type="PhylomeDB" id="B8MCJ5"/>
<feature type="domain" description="Berberine/berberine-like" evidence="1">
    <location>
        <begin position="77"/>
        <end position="114"/>
    </location>
</feature>
<dbReference type="Gene3D" id="3.30.465.10">
    <property type="match status" value="1"/>
</dbReference>
<dbReference type="HOGENOM" id="CLU_1760012_0_0_1"/>
<dbReference type="GeneID" id="8100306"/>
<dbReference type="InParanoid" id="B8MCJ5"/>
<dbReference type="InterPro" id="IPR012951">
    <property type="entry name" value="BBE"/>
</dbReference>
<sequence>MPGLTYPFTAYYEYVGTDVSKIASRLIPRDAWRSALAHILVSIEWSVTSSCEVIHASSLYVIHWMDLLRDIAPDSGAYMSEADILEPHLQDAFYSINYARFYELKQHYDPTGLFFALTAVGAEDWEVQVTDPLPYSWNNSGRLYPRQH</sequence>
<dbReference type="RefSeq" id="XP_002482803.1">
    <property type="nucleotide sequence ID" value="XM_002482758.1"/>
</dbReference>
<gene>
    <name evidence="2" type="ORF">TSTA_125270</name>
</gene>